<dbReference type="CDD" id="cd06225">
    <property type="entry name" value="HAMP"/>
    <property type="match status" value="1"/>
</dbReference>
<keyword evidence="6" id="KW-0547">Nucleotide-binding</keyword>
<protein>
    <recommendedName>
        <fullName evidence="13">HAMP domain-containing protein</fullName>
    </recommendedName>
</protein>
<evidence type="ECO:0000256" key="9">
    <source>
        <dbReference type="ARBA" id="ARBA00022989"/>
    </source>
</evidence>
<dbReference type="Gene3D" id="3.30.565.10">
    <property type="entry name" value="Histidine kinase-like ATPase, C-terminal domain"/>
    <property type="match status" value="1"/>
</dbReference>
<evidence type="ECO:0000256" key="4">
    <source>
        <dbReference type="ARBA" id="ARBA00022679"/>
    </source>
</evidence>
<dbReference type="InterPro" id="IPR036890">
    <property type="entry name" value="HATPase_C_sf"/>
</dbReference>
<proteinExistence type="predicted"/>
<keyword evidence="3" id="KW-0597">Phosphoprotein</keyword>
<dbReference type="PATRIC" id="fig|1178515.4.peg.4128"/>
<dbReference type="RefSeq" id="WP_068609889.1">
    <property type="nucleotide sequence ID" value="NZ_CP011388.1"/>
</dbReference>
<dbReference type="PROSITE" id="PS50885">
    <property type="entry name" value="HAMP"/>
    <property type="match status" value="1"/>
</dbReference>
<keyword evidence="8" id="KW-0067">ATP-binding</keyword>
<evidence type="ECO:0000256" key="6">
    <source>
        <dbReference type="ARBA" id="ARBA00022741"/>
    </source>
</evidence>
<evidence type="ECO:0000259" key="13">
    <source>
        <dbReference type="PROSITE" id="PS50885"/>
    </source>
</evidence>
<dbReference type="EMBL" id="CP011388">
    <property type="protein sequence ID" value="ANE48258.1"/>
    <property type="molecule type" value="Genomic_DNA"/>
</dbReference>
<accession>A0A172TMK0</accession>
<dbReference type="OrthoDB" id="2493994at2"/>
<keyword evidence="2" id="KW-1003">Cell membrane</keyword>
<comment type="subcellular location">
    <subcellularLocation>
        <location evidence="1">Cell membrane</location>
        <topology evidence="1">Multi-pass membrane protein</topology>
    </subcellularLocation>
</comment>
<keyword evidence="11 12" id="KW-0472">Membrane</keyword>
<dbReference type="SUPFAM" id="SSF158472">
    <property type="entry name" value="HAMP domain-like"/>
    <property type="match status" value="1"/>
</dbReference>
<evidence type="ECO:0000256" key="1">
    <source>
        <dbReference type="ARBA" id="ARBA00004651"/>
    </source>
</evidence>
<dbReference type="GO" id="GO:0005886">
    <property type="term" value="C:plasma membrane"/>
    <property type="evidence" value="ECO:0007669"/>
    <property type="project" value="UniProtKB-SubCell"/>
</dbReference>
<dbReference type="GO" id="GO:0005524">
    <property type="term" value="F:ATP binding"/>
    <property type="evidence" value="ECO:0007669"/>
    <property type="project" value="UniProtKB-KW"/>
</dbReference>
<feature type="transmembrane region" description="Helical" evidence="12">
    <location>
        <begin position="16"/>
        <end position="36"/>
    </location>
</feature>
<dbReference type="Proteomes" id="UP000076927">
    <property type="component" value="Chromosome"/>
</dbReference>
<dbReference type="AlphaFoldDB" id="A0A172TMK0"/>
<keyword evidence="15" id="KW-1185">Reference proteome</keyword>
<keyword evidence="4" id="KW-0808">Transferase</keyword>
<evidence type="ECO:0000256" key="5">
    <source>
        <dbReference type="ARBA" id="ARBA00022692"/>
    </source>
</evidence>
<dbReference type="PANTHER" id="PTHR34220">
    <property type="entry name" value="SENSOR HISTIDINE KINASE YPDA"/>
    <property type="match status" value="1"/>
</dbReference>
<feature type="transmembrane region" description="Helical" evidence="12">
    <location>
        <begin position="299"/>
        <end position="321"/>
    </location>
</feature>
<dbReference type="SMART" id="SM00304">
    <property type="entry name" value="HAMP"/>
    <property type="match status" value="1"/>
</dbReference>
<dbReference type="PANTHER" id="PTHR34220:SF11">
    <property type="entry name" value="SENSOR PROTEIN KINASE HPTS"/>
    <property type="match status" value="1"/>
</dbReference>
<evidence type="ECO:0000256" key="7">
    <source>
        <dbReference type="ARBA" id="ARBA00022777"/>
    </source>
</evidence>
<evidence type="ECO:0000256" key="2">
    <source>
        <dbReference type="ARBA" id="ARBA00022475"/>
    </source>
</evidence>
<dbReference type="Pfam" id="PF06580">
    <property type="entry name" value="His_kinase"/>
    <property type="match status" value="1"/>
</dbReference>
<dbReference type="InterPro" id="IPR003660">
    <property type="entry name" value="HAMP_dom"/>
</dbReference>
<keyword evidence="7" id="KW-0418">Kinase</keyword>
<evidence type="ECO:0000256" key="8">
    <source>
        <dbReference type="ARBA" id="ARBA00022840"/>
    </source>
</evidence>
<evidence type="ECO:0000313" key="15">
    <source>
        <dbReference type="Proteomes" id="UP000076927"/>
    </source>
</evidence>
<name>A0A172TMK0_9BACL</name>
<dbReference type="Gene3D" id="6.10.340.10">
    <property type="match status" value="1"/>
</dbReference>
<keyword evidence="9 12" id="KW-1133">Transmembrane helix</keyword>
<keyword evidence="10" id="KW-0902">Two-component regulatory system</keyword>
<evidence type="ECO:0000313" key="14">
    <source>
        <dbReference type="EMBL" id="ANE48258.1"/>
    </source>
</evidence>
<evidence type="ECO:0000256" key="11">
    <source>
        <dbReference type="ARBA" id="ARBA00023136"/>
    </source>
</evidence>
<dbReference type="SUPFAM" id="SSF55874">
    <property type="entry name" value="ATPase domain of HSP90 chaperone/DNA topoisomerase II/histidine kinase"/>
    <property type="match status" value="1"/>
</dbReference>
<feature type="domain" description="HAMP" evidence="13">
    <location>
        <begin position="318"/>
        <end position="370"/>
    </location>
</feature>
<dbReference type="InterPro" id="IPR010559">
    <property type="entry name" value="Sig_transdc_His_kin_internal"/>
</dbReference>
<evidence type="ECO:0000256" key="10">
    <source>
        <dbReference type="ARBA" id="ARBA00023012"/>
    </source>
</evidence>
<evidence type="ECO:0000256" key="12">
    <source>
        <dbReference type="SAM" id="Phobius"/>
    </source>
</evidence>
<reference evidence="14 15" key="1">
    <citation type="submission" date="2015-01" db="EMBL/GenBank/DDBJ databases">
        <title>Paenibacillus swuensis/DY6/whole genome sequencing.</title>
        <authorList>
            <person name="Kim M.K."/>
            <person name="Srinivasan S."/>
            <person name="Lee J.-J."/>
        </authorList>
    </citation>
    <scope>NUCLEOTIDE SEQUENCE [LARGE SCALE GENOMIC DNA]</scope>
    <source>
        <strain evidence="14 15">DY6</strain>
    </source>
</reference>
<organism evidence="14 15">
    <name type="scientific">Paenibacillus swuensis</name>
    <dbReference type="NCBI Taxonomy" id="1178515"/>
    <lineage>
        <taxon>Bacteria</taxon>
        <taxon>Bacillati</taxon>
        <taxon>Bacillota</taxon>
        <taxon>Bacilli</taxon>
        <taxon>Bacillales</taxon>
        <taxon>Paenibacillaceae</taxon>
        <taxon>Paenibacillus</taxon>
    </lineage>
</organism>
<dbReference type="InterPro" id="IPR050640">
    <property type="entry name" value="Bact_2-comp_sensor_kinase"/>
</dbReference>
<sequence>MLHPLKYPLNSIRNKLLFAFIALVIAPIFILFYSYYSSSQQLFVQTVNQSNDQVITRIGDSMNETAERMFKASNLIVNDPEVQQFLKLKENAWLEDHSAFQQYIGFNAKLNNILDFILQSRSYITVVDSRGHVFTSLNVGNPDQLLDDYSSQGWYAAALAGKGTPQWQLQDAHGINAAILANQEQLLVMSRQLKGDSVQPLGVMMIGIPLQHFLPDAKDIFLLKGSKVLFGDPLLAQQLRLDQLELGSDKDDQRPNKVLTQDNYLINHQTIQQLGWNFVQVMPQLEYTQGLRYLRNQSFIWLSLFFLGSCALFVVFMFRFIQPIKRLLSSMVKVGDGNFNEKIEIKGSDEIALLSHNFNSMVHKLRKLIVNLSEEQQRKEEARFHALQSQISPHFLFNTLNSIKWSARMSGAEHVSRMITSLGKMLTFVMSHDREMIALREELDFLEQYIKLQNIRFNNHLSLVIEVPESLLKAHILKLSLQPLVENSLIHGNRSQIEVVIRAEMLDGDLHIYVNDNGVGFAERAEQMEVPPNPLIQAKFSGIGLRNIHERIHMHFGEGYGLEQLQSLTGGASVKLSMPWLEGDKQNDPHINRRR</sequence>
<gene>
    <name evidence="14" type="ORF">SY83_20395</name>
</gene>
<dbReference type="STRING" id="1178515.SY83_20395"/>
<dbReference type="Pfam" id="PF00672">
    <property type="entry name" value="HAMP"/>
    <property type="match status" value="1"/>
</dbReference>
<keyword evidence="5 12" id="KW-0812">Transmembrane</keyword>
<evidence type="ECO:0000256" key="3">
    <source>
        <dbReference type="ARBA" id="ARBA00022553"/>
    </source>
</evidence>
<dbReference type="KEGG" id="pswu:SY83_20395"/>
<dbReference type="GO" id="GO:0000155">
    <property type="term" value="F:phosphorelay sensor kinase activity"/>
    <property type="evidence" value="ECO:0007669"/>
    <property type="project" value="InterPro"/>
</dbReference>